<comment type="function">
    <text evidence="3">Catalyzes the hydrolytic dehalogenation of small (S)-2-haloalkanoic acids to yield the corresponding (R)-2-hydroxyalkanoic acids.</text>
</comment>
<dbReference type="PANTHER" id="PTHR43316:SF3">
    <property type="entry name" value="HALOACID DEHALOGENASE, TYPE II (AFU_ORTHOLOGUE AFUA_2G07750)-RELATED"/>
    <property type="match status" value="1"/>
</dbReference>
<name>A0A1M7UNJ2_9BRAD</name>
<keyword evidence="2 3" id="KW-0378">Hydrolase</keyword>
<dbReference type="CDD" id="cd02588">
    <property type="entry name" value="HAD_L2-DEX"/>
    <property type="match status" value="1"/>
</dbReference>
<accession>A0A1M7UNJ2</accession>
<organism evidence="4 5">
    <name type="scientific">Bradyrhizobium erythrophlei</name>
    <dbReference type="NCBI Taxonomy" id="1437360"/>
    <lineage>
        <taxon>Bacteria</taxon>
        <taxon>Pseudomonadati</taxon>
        <taxon>Pseudomonadota</taxon>
        <taxon>Alphaproteobacteria</taxon>
        <taxon>Hyphomicrobiales</taxon>
        <taxon>Nitrobacteraceae</taxon>
        <taxon>Bradyrhizobium</taxon>
    </lineage>
</organism>
<keyword evidence="5" id="KW-1185">Reference proteome</keyword>
<dbReference type="AlphaFoldDB" id="A0A1M7UNJ2"/>
<dbReference type="InterPro" id="IPR006439">
    <property type="entry name" value="HAD-SF_hydro_IA"/>
</dbReference>
<comment type="similarity">
    <text evidence="1 3">Belongs to the HAD-like hydrolase superfamily. S-2-haloalkanoic acid dehalogenase family.</text>
</comment>
<evidence type="ECO:0000256" key="3">
    <source>
        <dbReference type="RuleBase" id="RU368077"/>
    </source>
</evidence>
<dbReference type="InterPro" id="IPR036412">
    <property type="entry name" value="HAD-like_sf"/>
</dbReference>
<evidence type="ECO:0000256" key="1">
    <source>
        <dbReference type="ARBA" id="ARBA00008106"/>
    </source>
</evidence>
<dbReference type="InterPro" id="IPR023198">
    <property type="entry name" value="PGP-like_dom2"/>
</dbReference>
<comment type="catalytic activity">
    <reaction evidence="3">
        <text>an (S)-2-haloacid + H2O = a (2R)-2-hydroxycarboxylate + a halide anion + H(+)</text>
        <dbReference type="Rhea" id="RHEA:11192"/>
        <dbReference type="ChEBI" id="CHEBI:15377"/>
        <dbReference type="ChEBI" id="CHEBI:15378"/>
        <dbReference type="ChEBI" id="CHEBI:16042"/>
        <dbReference type="ChEBI" id="CHEBI:58314"/>
        <dbReference type="ChEBI" id="CHEBI:137405"/>
        <dbReference type="EC" id="3.8.1.2"/>
    </reaction>
</comment>
<dbReference type="InterPro" id="IPR006311">
    <property type="entry name" value="TAT_signal"/>
</dbReference>
<dbReference type="RefSeq" id="WP_197685880.1">
    <property type="nucleotide sequence ID" value="NZ_LT670849.1"/>
</dbReference>
<dbReference type="InterPro" id="IPR051540">
    <property type="entry name" value="S-2-haloacid_dehalogenase"/>
</dbReference>
<protein>
    <recommendedName>
        <fullName evidence="3">(S)-2-haloacid dehalogenase</fullName>
        <ecNumber evidence="3">3.8.1.2</ecNumber>
    </recommendedName>
    <alternativeName>
        <fullName evidence="3">2-haloalkanoic acid dehalogenase</fullName>
    </alternativeName>
    <alternativeName>
        <fullName evidence="3">Halocarboxylic acid halidohydrolase</fullName>
    </alternativeName>
    <alternativeName>
        <fullName evidence="3">L-2-haloacid dehalogenase</fullName>
    </alternativeName>
</protein>
<evidence type="ECO:0000256" key="2">
    <source>
        <dbReference type="ARBA" id="ARBA00022801"/>
    </source>
</evidence>
<gene>
    <name evidence="4" type="ORF">SAMN05444170_5948</name>
</gene>
<dbReference type="PANTHER" id="PTHR43316">
    <property type="entry name" value="HYDROLASE, HALOACID DELAHOGENASE-RELATED"/>
    <property type="match status" value="1"/>
</dbReference>
<evidence type="ECO:0000313" key="5">
    <source>
        <dbReference type="Proteomes" id="UP000184096"/>
    </source>
</evidence>
<dbReference type="Proteomes" id="UP000184096">
    <property type="component" value="Chromosome I"/>
</dbReference>
<dbReference type="GO" id="GO:0018784">
    <property type="term" value="F:(S)-2-haloacid dehalogenase activity"/>
    <property type="evidence" value="ECO:0007669"/>
    <property type="project" value="UniProtKB-UniRule"/>
</dbReference>
<sequence length="264" mass="29031">MMRYIEPKTTTRRDLLMIAGAAAATGGTTLALGSDAVAQAAGGKVKAVGFDAFTIFSPLSVDAVIDEYFPGKGSQLATAWRGRIFEYCWLRTLNQTYVDFWQILDDALVFVFKAAKVELKVDVHDKFMDAFLNLKPWPDSVEALKSMRQAGIRLAYVSNLTPKILMTNSQSAGISDLFEHILSTDRVKAYKPDPRAYQMAEVVFNLPRESIVFAAFGGWDAAGAKSFGLNTFWVNQVNAPLEELGVRPDAIGKTLLDLAKYVTA</sequence>
<evidence type="ECO:0000313" key="4">
    <source>
        <dbReference type="EMBL" id="SHN84582.1"/>
    </source>
</evidence>
<proteinExistence type="inferred from homology"/>
<dbReference type="EMBL" id="LT670849">
    <property type="protein sequence ID" value="SHN84582.1"/>
    <property type="molecule type" value="Genomic_DNA"/>
</dbReference>
<dbReference type="Gene3D" id="1.10.150.240">
    <property type="entry name" value="Putative phosphatase, domain 2"/>
    <property type="match status" value="1"/>
</dbReference>
<dbReference type="PRINTS" id="PR00413">
    <property type="entry name" value="HADHALOGNASE"/>
</dbReference>
<dbReference type="EC" id="3.8.1.2" evidence="3"/>
<reference evidence="5" key="1">
    <citation type="submission" date="2016-11" db="EMBL/GenBank/DDBJ databases">
        <authorList>
            <person name="Varghese N."/>
            <person name="Submissions S."/>
        </authorList>
    </citation>
    <scope>NUCLEOTIDE SEQUENCE [LARGE SCALE GENOMIC DNA]</scope>
    <source>
        <strain evidence="5">GAS401</strain>
    </source>
</reference>
<dbReference type="Gene3D" id="3.40.50.1000">
    <property type="entry name" value="HAD superfamily/HAD-like"/>
    <property type="match status" value="1"/>
</dbReference>
<dbReference type="Pfam" id="PF00702">
    <property type="entry name" value="Hydrolase"/>
    <property type="match status" value="1"/>
</dbReference>
<dbReference type="PROSITE" id="PS51318">
    <property type="entry name" value="TAT"/>
    <property type="match status" value="1"/>
</dbReference>
<dbReference type="NCBIfam" id="TIGR01493">
    <property type="entry name" value="HAD-SF-IA-v2"/>
    <property type="match status" value="1"/>
</dbReference>
<dbReference type="NCBIfam" id="TIGR01428">
    <property type="entry name" value="HAD_type_II"/>
    <property type="match status" value="1"/>
</dbReference>
<dbReference type="SUPFAM" id="SSF56784">
    <property type="entry name" value="HAD-like"/>
    <property type="match status" value="1"/>
</dbReference>
<dbReference type="InterPro" id="IPR006328">
    <property type="entry name" value="2-HAD"/>
</dbReference>
<dbReference type="InterPro" id="IPR023214">
    <property type="entry name" value="HAD_sf"/>
</dbReference>